<proteinExistence type="predicted"/>
<dbReference type="AlphaFoldDB" id="X1RE54"/>
<gene>
    <name evidence="1" type="ORF">S12H4_07799</name>
</gene>
<dbReference type="EMBL" id="BARW01002925">
    <property type="protein sequence ID" value="GAI61435.1"/>
    <property type="molecule type" value="Genomic_DNA"/>
</dbReference>
<organism evidence="1">
    <name type="scientific">marine sediment metagenome</name>
    <dbReference type="NCBI Taxonomy" id="412755"/>
    <lineage>
        <taxon>unclassified sequences</taxon>
        <taxon>metagenomes</taxon>
        <taxon>ecological metagenomes</taxon>
    </lineage>
</organism>
<evidence type="ECO:0008006" key="2">
    <source>
        <dbReference type="Google" id="ProtNLM"/>
    </source>
</evidence>
<evidence type="ECO:0000313" key="1">
    <source>
        <dbReference type="EMBL" id="GAI61435.1"/>
    </source>
</evidence>
<accession>X1RE54</accession>
<feature type="non-terminal residue" evidence="1">
    <location>
        <position position="1"/>
    </location>
</feature>
<comment type="caution">
    <text evidence="1">The sequence shown here is derived from an EMBL/GenBank/DDBJ whole genome shotgun (WGS) entry which is preliminary data.</text>
</comment>
<reference evidence="1" key="1">
    <citation type="journal article" date="2014" name="Front. Microbiol.">
        <title>High frequency of phylogenetically diverse reductive dehalogenase-homologous genes in deep subseafloor sedimentary metagenomes.</title>
        <authorList>
            <person name="Kawai M."/>
            <person name="Futagami T."/>
            <person name="Toyoda A."/>
            <person name="Takaki Y."/>
            <person name="Nishi S."/>
            <person name="Hori S."/>
            <person name="Arai W."/>
            <person name="Tsubouchi T."/>
            <person name="Morono Y."/>
            <person name="Uchiyama I."/>
            <person name="Ito T."/>
            <person name="Fujiyama A."/>
            <person name="Inagaki F."/>
            <person name="Takami H."/>
        </authorList>
    </citation>
    <scope>NUCLEOTIDE SEQUENCE</scope>
    <source>
        <strain evidence="1">Expedition CK06-06</strain>
    </source>
</reference>
<protein>
    <recommendedName>
        <fullName evidence="2">Protein kinase domain-containing protein</fullName>
    </recommendedName>
</protein>
<name>X1RE54_9ZZZZ</name>
<sequence>GKLIDFGVARLTSPHKTTPGERIEQINKTLETQALQEGFDLTPGPGTAIAK</sequence>